<proteinExistence type="inferred from homology"/>
<evidence type="ECO:0000256" key="4">
    <source>
        <dbReference type="ARBA" id="ARBA00023163"/>
    </source>
</evidence>
<dbReference type="SUPFAM" id="SSF46785">
    <property type="entry name" value="Winged helix' DNA-binding domain"/>
    <property type="match status" value="1"/>
</dbReference>
<gene>
    <name evidence="6" type="primary">allS_3</name>
    <name evidence="6" type="ORF">NCTC11842_04895</name>
</gene>
<sequence>MDELKRILLTFTQEKTHPMSTPRKAPLGQVSDFDIRLLRLFKTVAECGSFAAAESALGITRSAISLHMGDLEKRLGMRLCQRGRAGFALTDEGREVLRASQSLLAALEGFRSEVNALHQQLRGELNIGIINNLVTLPQMRVTHALRKLKALGPGVRVNIGMMTPGEIERGVLDGRLHIGVVPLINPLSGLEYTALYEERSQLYCGHEHPLFHRPDEEIPDETLRMADAVAPNYRLTAEALERHQTLNCTATASDREGIAFLLHTGSYIGYLPDHYAASWVMQGVLRPLKPERFFYSIPLCAAMRKGRRPNLILQRFLEALEHTQA</sequence>
<dbReference type="InterPro" id="IPR036390">
    <property type="entry name" value="WH_DNA-bd_sf"/>
</dbReference>
<keyword evidence="2" id="KW-0805">Transcription regulation</keyword>
<dbReference type="Gene3D" id="3.40.190.290">
    <property type="match status" value="1"/>
</dbReference>
<keyword evidence="3" id="KW-0238">DNA-binding</keyword>
<dbReference type="Proteomes" id="UP000250443">
    <property type="component" value="Unassembled WGS sequence"/>
</dbReference>
<dbReference type="GO" id="GO:0003700">
    <property type="term" value="F:DNA-binding transcription factor activity"/>
    <property type="evidence" value="ECO:0007669"/>
    <property type="project" value="InterPro"/>
</dbReference>
<reference evidence="6 7" key="1">
    <citation type="submission" date="2018-06" db="EMBL/GenBank/DDBJ databases">
        <authorList>
            <consortium name="Pathogen Informatics"/>
            <person name="Doyle S."/>
        </authorList>
    </citation>
    <scope>NUCLEOTIDE SEQUENCE [LARGE SCALE GENOMIC DNA]</scope>
    <source>
        <strain evidence="6 7">NCTC11842</strain>
    </source>
</reference>
<dbReference type="SUPFAM" id="SSF53850">
    <property type="entry name" value="Periplasmic binding protein-like II"/>
    <property type="match status" value="1"/>
</dbReference>
<dbReference type="PANTHER" id="PTHR30126">
    <property type="entry name" value="HTH-TYPE TRANSCRIPTIONAL REGULATOR"/>
    <property type="match status" value="1"/>
</dbReference>
<dbReference type="Pfam" id="PF00126">
    <property type="entry name" value="HTH_1"/>
    <property type="match status" value="1"/>
</dbReference>
<evidence type="ECO:0000313" key="7">
    <source>
        <dbReference type="Proteomes" id="UP000250443"/>
    </source>
</evidence>
<dbReference type="Pfam" id="PF03466">
    <property type="entry name" value="LysR_substrate"/>
    <property type="match status" value="1"/>
</dbReference>
<dbReference type="GO" id="GO:0000976">
    <property type="term" value="F:transcription cis-regulatory region binding"/>
    <property type="evidence" value="ECO:0007669"/>
    <property type="project" value="TreeGrafter"/>
</dbReference>
<evidence type="ECO:0000259" key="5">
    <source>
        <dbReference type="PROSITE" id="PS50931"/>
    </source>
</evidence>
<dbReference type="InterPro" id="IPR000847">
    <property type="entry name" value="LysR_HTH_N"/>
</dbReference>
<evidence type="ECO:0000256" key="3">
    <source>
        <dbReference type="ARBA" id="ARBA00023125"/>
    </source>
</evidence>
<comment type="similarity">
    <text evidence="1">Belongs to the LysR transcriptional regulatory family.</text>
</comment>
<feature type="domain" description="HTH lysR-type" evidence="5">
    <location>
        <begin position="33"/>
        <end position="90"/>
    </location>
</feature>
<dbReference type="Gene3D" id="1.10.10.10">
    <property type="entry name" value="Winged helix-like DNA-binding domain superfamily/Winged helix DNA-binding domain"/>
    <property type="match status" value="1"/>
</dbReference>
<name>A0A2X2D1H5_PSELU</name>
<dbReference type="CDD" id="cd05466">
    <property type="entry name" value="PBP2_LTTR_substrate"/>
    <property type="match status" value="1"/>
</dbReference>
<dbReference type="FunFam" id="1.10.10.10:FF:000511">
    <property type="entry name" value="LysR family transcriptional regulator"/>
    <property type="match status" value="1"/>
</dbReference>
<evidence type="ECO:0000256" key="2">
    <source>
        <dbReference type="ARBA" id="ARBA00023015"/>
    </source>
</evidence>
<evidence type="ECO:0000256" key="1">
    <source>
        <dbReference type="ARBA" id="ARBA00009437"/>
    </source>
</evidence>
<dbReference type="AlphaFoldDB" id="A0A2X2D1H5"/>
<dbReference type="PANTHER" id="PTHR30126:SF98">
    <property type="entry name" value="HTH-TYPE TRANSCRIPTIONAL ACTIVATOR BAUR"/>
    <property type="match status" value="1"/>
</dbReference>
<dbReference type="EMBL" id="UAUF01000014">
    <property type="protein sequence ID" value="SPZ13174.1"/>
    <property type="molecule type" value="Genomic_DNA"/>
</dbReference>
<protein>
    <submittedName>
        <fullName evidence="6">Transcriptional regulator</fullName>
    </submittedName>
</protein>
<dbReference type="InterPro" id="IPR005119">
    <property type="entry name" value="LysR_subst-bd"/>
</dbReference>
<evidence type="ECO:0000313" key="6">
    <source>
        <dbReference type="EMBL" id="SPZ13174.1"/>
    </source>
</evidence>
<dbReference type="PROSITE" id="PS50931">
    <property type="entry name" value="HTH_LYSR"/>
    <property type="match status" value="1"/>
</dbReference>
<organism evidence="6 7">
    <name type="scientific">Pseudomonas luteola</name>
    <dbReference type="NCBI Taxonomy" id="47886"/>
    <lineage>
        <taxon>Bacteria</taxon>
        <taxon>Pseudomonadati</taxon>
        <taxon>Pseudomonadota</taxon>
        <taxon>Gammaproteobacteria</taxon>
        <taxon>Pseudomonadales</taxon>
        <taxon>Pseudomonadaceae</taxon>
        <taxon>Pseudomonas</taxon>
    </lineage>
</organism>
<keyword evidence="4" id="KW-0804">Transcription</keyword>
<accession>A0A2X2D1H5</accession>
<dbReference type="InterPro" id="IPR036388">
    <property type="entry name" value="WH-like_DNA-bd_sf"/>
</dbReference>